<dbReference type="AlphaFoldDB" id="A0A8T0WFF8"/>
<protein>
    <submittedName>
        <fullName evidence="2">Uncharacterized protein</fullName>
    </submittedName>
</protein>
<feature type="compositionally biased region" description="Basic and acidic residues" evidence="1">
    <location>
        <begin position="107"/>
        <end position="121"/>
    </location>
</feature>
<dbReference type="EMBL" id="CM029039">
    <property type="protein sequence ID" value="KAG2644907.1"/>
    <property type="molecule type" value="Genomic_DNA"/>
</dbReference>
<gene>
    <name evidence="2" type="ORF">PVAP13_2KG385205</name>
</gene>
<keyword evidence="3" id="KW-1185">Reference proteome</keyword>
<evidence type="ECO:0000313" key="2">
    <source>
        <dbReference type="EMBL" id="KAG2644907.1"/>
    </source>
</evidence>
<evidence type="ECO:0000256" key="1">
    <source>
        <dbReference type="SAM" id="MobiDB-lite"/>
    </source>
</evidence>
<organism evidence="2 3">
    <name type="scientific">Panicum virgatum</name>
    <name type="common">Blackwell switchgrass</name>
    <dbReference type="NCBI Taxonomy" id="38727"/>
    <lineage>
        <taxon>Eukaryota</taxon>
        <taxon>Viridiplantae</taxon>
        <taxon>Streptophyta</taxon>
        <taxon>Embryophyta</taxon>
        <taxon>Tracheophyta</taxon>
        <taxon>Spermatophyta</taxon>
        <taxon>Magnoliopsida</taxon>
        <taxon>Liliopsida</taxon>
        <taxon>Poales</taxon>
        <taxon>Poaceae</taxon>
        <taxon>PACMAD clade</taxon>
        <taxon>Panicoideae</taxon>
        <taxon>Panicodae</taxon>
        <taxon>Paniceae</taxon>
        <taxon>Panicinae</taxon>
        <taxon>Panicum</taxon>
        <taxon>Panicum sect. Hiantes</taxon>
    </lineage>
</organism>
<accession>A0A8T0WFF8</accession>
<sequence>MKAKRQTKQISSHVRLILEAPFFSLVEISQQLEAGQDVLRLAVGSNDDDGARVPGGLSPWPLPACSSAAAQAPAACASLRRACLRRRRGGRSSLPPSLARRRRRGGCSRERGREWEERTKM</sequence>
<proteinExistence type="predicted"/>
<feature type="region of interest" description="Disordered" evidence="1">
    <location>
        <begin position="86"/>
        <end position="121"/>
    </location>
</feature>
<reference evidence="2" key="1">
    <citation type="submission" date="2020-05" db="EMBL/GenBank/DDBJ databases">
        <title>WGS assembly of Panicum virgatum.</title>
        <authorList>
            <person name="Lovell J.T."/>
            <person name="Jenkins J."/>
            <person name="Shu S."/>
            <person name="Juenger T.E."/>
            <person name="Schmutz J."/>
        </authorList>
    </citation>
    <scope>NUCLEOTIDE SEQUENCE</scope>
    <source>
        <strain evidence="2">AP13</strain>
    </source>
</reference>
<dbReference type="Proteomes" id="UP000823388">
    <property type="component" value="Chromosome 2K"/>
</dbReference>
<evidence type="ECO:0000313" key="3">
    <source>
        <dbReference type="Proteomes" id="UP000823388"/>
    </source>
</evidence>
<comment type="caution">
    <text evidence="2">The sequence shown here is derived from an EMBL/GenBank/DDBJ whole genome shotgun (WGS) entry which is preliminary data.</text>
</comment>
<name>A0A8T0WFF8_PANVG</name>